<dbReference type="EMBL" id="SUMG01000007">
    <property type="protein sequence ID" value="NBG88412.1"/>
    <property type="molecule type" value="Genomic_DNA"/>
</dbReference>
<evidence type="ECO:0000256" key="2">
    <source>
        <dbReference type="ARBA" id="ARBA00022723"/>
    </source>
</evidence>
<dbReference type="InterPro" id="IPR035938">
    <property type="entry name" value="Hemerythrin-like_sf"/>
</dbReference>
<evidence type="ECO:0000256" key="1">
    <source>
        <dbReference type="ARBA" id="ARBA00010587"/>
    </source>
</evidence>
<gene>
    <name evidence="5" type="ORF">ISALK_07845</name>
</gene>
<dbReference type="PANTHER" id="PTHR37164:SF1">
    <property type="entry name" value="BACTERIOHEMERYTHRIN"/>
    <property type="match status" value="1"/>
</dbReference>
<evidence type="ECO:0000313" key="5">
    <source>
        <dbReference type="EMBL" id="NBG88412.1"/>
    </source>
</evidence>
<dbReference type="CDD" id="cd12107">
    <property type="entry name" value="Hemerythrin"/>
    <property type="match status" value="1"/>
</dbReference>
<comment type="similarity">
    <text evidence="1">Belongs to the hemerythrin family.</text>
</comment>
<feature type="domain" description="Hemerythrin-like" evidence="4">
    <location>
        <begin position="14"/>
        <end position="127"/>
    </location>
</feature>
<keyword evidence="3" id="KW-0408">Iron</keyword>
<proteinExistence type="inferred from homology"/>
<dbReference type="InterPro" id="IPR012312">
    <property type="entry name" value="Hemerythrin-like"/>
</dbReference>
<dbReference type="PANTHER" id="PTHR37164">
    <property type="entry name" value="BACTERIOHEMERYTHRIN"/>
    <property type="match status" value="1"/>
</dbReference>
<dbReference type="NCBIfam" id="TIGR02481">
    <property type="entry name" value="hemeryth_dom"/>
    <property type="match status" value="1"/>
</dbReference>
<keyword evidence="2" id="KW-0479">Metal-binding</keyword>
<dbReference type="InterPro" id="IPR012827">
    <property type="entry name" value="Hemerythrin_metal-bd"/>
</dbReference>
<dbReference type="Gene3D" id="1.20.120.50">
    <property type="entry name" value="Hemerythrin-like"/>
    <property type="match status" value="1"/>
</dbReference>
<evidence type="ECO:0000256" key="3">
    <source>
        <dbReference type="ARBA" id="ARBA00023004"/>
    </source>
</evidence>
<dbReference type="RefSeq" id="WP_160720940.1">
    <property type="nucleotide sequence ID" value="NZ_SUMG01000007.1"/>
</dbReference>
<dbReference type="GO" id="GO:0046872">
    <property type="term" value="F:metal ion binding"/>
    <property type="evidence" value="ECO:0007669"/>
    <property type="project" value="UniProtKB-KW"/>
</dbReference>
<accession>A0AA43XKJ4</accession>
<dbReference type="Proteomes" id="UP000449710">
    <property type="component" value="Unassembled WGS sequence"/>
</dbReference>
<comment type="caution">
    <text evidence="5">The sequence shown here is derived from an EMBL/GenBank/DDBJ whole genome shotgun (WGS) entry which is preliminary data.</text>
</comment>
<dbReference type="SUPFAM" id="SSF47188">
    <property type="entry name" value="Hemerythrin-like"/>
    <property type="match status" value="1"/>
</dbReference>
<dbReference type="NCBIfam" id="NF033749">
    <property type="entry name" value="bact_hemeryth"/>
    <property type="match status" value="1"/>
</dbReference>
<evidence type="ECO:0000259" key="4">
    <source>
        <dbReference type="Pfam" id="PF01814"/>
    </source>
</evidence>
<reference evidence="5 6" key="1">
    <citation type="submission" date="2019-04" db="EMBL/GenBank/DDBJ databases">
        <title>Isachenkonia alkalipeptolytica gen. nov. sp. nov. a new anaerobic, alkiliphilic organothrophic bacterium capable to reduce synthesized ferrihydrite isolated from a soda lake.</title>
        <authorList>
            <person name="Toshchakov S.V."/>
            <person name="Zavarzina D.G."/>
            <person name="Zhilina T.N."/>
            <person name="Kostrikina N.A."/>
            <person name="Kublanov I.V."/>
        </authorList>
    </citation>
    <scope>NUCLEOTIDE SEQUENCE [LARGE SCALE GENOMIC DNA]</scope>
    <source>
        <strain evidence="5 6">Z-1701</strain>
    </source>
</reference>
<dbReference type="InterPro" id="IPR016131">
    <property type="entry name" value="Haemerythrin_Fe_BS"/>
</dbReference>
<dbReference type="InterPro" id="IPR050669">
    <property type="entry name" value="Hemerythrin"/>
</dbReference>
<protein>
    <submittedName>
        <fullName evidence="5">Bacteriohemerythrin</fullName>
    </submittedName>
</protein>
<organism evidence="5 6">
    <name type="scientific">Isachenkonia alkalipeptolytica</name>
    <dbReference type="NCBI Taxonomy" id="2565777"/>
    <lineage>
        <taxon>Bacteria</taxon>
        <taxon>Bacillati</taxon>
        <taxon>Bacillota</taxon>
        <taxon>Clostridia</taxon>
        <taxon>Eubacteriales</taxon>
        <taxon>Clostridiaceae</taxon>
        <taxon>Isachenkonia</taxon>
    </lineage>
</organism>
<name>A0AA43XKJ4_9CLOT</name>
<evidence type="ECO:0000313" key="6">
    <source>
        <dbReference type="Proteomes" id="UP000449710"/>
    </source>
</evidence>
<dbReference type="PROSITE" id="PS00550">
    <property type="entry name" value="HEMERYTHRINS"/>
    <property type="match status" value="1"/>
</dbReference>
<sequence length="128" mass="14970">MLWWSDSLKTGNVKVDTQHKKIFELGTGVLDLTPESSNETLQETFQELIDYTKKHFAEEEKMMGDHGYSKLQEHQGLHREFIQKLHNTLQDFKASGPTEENVDNLKLLMVDWLINHINEADKNFIQKL</sequence>
<keyword evidence="6" id="KW-1185">Reference proteome</keyword>
<dbReference type="AlphaFoldDB" id="A0AA43XKJ4"/>
<dbReference type="Pfam" id="PF01814">
    <property type="entry name" value="Hemerythrin"/>
    <property type="match status" value="1"/>
</dbReference>